<evidence type="ECO:0000256" key="1">
    <source>
        <dbReference type="SAM" id="Phobius"/>
    </source>
</evidence>
<accession>A0A239ACX6</accession>
<keyword evidence="2" id="KW-0732">Signal</keyword>
<dbReference type="Proteomes" id="UP000198310">
    <property type="component" value="Unassembled WGS sequence"/>
</dbReference>
<keyword evidence="1" id="KW-0472">Membrane</keyword>
<sequence>MNWLPLVLTLCATAAYANACAGEDAYLIARNYDVSHLWQARQRGIALGFFTLLAYSTLLVRLTDWWQVLAPVAAFGAALSFFGLLFDLYLNKRRGLAWHYTGTDLSTAATDKKVAQLGISGPVFVGLKAVCVVLCSVLAVVLAT</sequence>
<dbReference type="AlphaFoldDB" id="A0A239ACX6"/>
<name>A0A239ACX6_9BACT</name>
<keyword evidence="4" id="KW-1185">Reference proteome</keyword>
<evidence type="ECO:0000256" key="2">
    <source>
        <dbReference type="SAM" id="SignalP"/>
    </source>
</evidence>
<feature type="transmembrane region" description="Helical" evidence="1">
    <location>
        <begin position="69"/>
        <end position="90"/>
    </location>
</feature>
<evidence type="ECO:0000313" key="3">
    <source>
        <dbReference type="EMBL" id="SNR92888.1"/>
    </source>
</evidence>
<keyword evidence="1" id="KW-1133">Transmembrane helix</keyword>
<dbReference type="RefSeq" id="WP_089333953.1">
    <property type="nucleotide sequence ID" value="NZ_FZNS01000011.1"/>
</dbReference>
<proteinExistence type="predicted"/>
<dbReference type="EMBL" id="FZNS01000011">
    <property type="protein sequence ID" value="SNR92888.1"/>
    <property type="molecule type" value="Genomic_DNA"/>
</dbReference>
<feature type="transmembrane region" description="Helical" evidence="1">
    <location>
        <begin position="43"/>
        <end position="62"/>
    </location>
</feature>
<feature type="chain" id="PRO_5011991852" description="DUF1772 domain-containing protein" evidence="2">
    <location>
        <begin position="20"/>
        <end position="144"/>
    </location>
</feature>
<evidence type="ECO:0008006" key="5">
    <source>
        <dbReference type="Google" id="ProtNLM"/>
    </source>
</evidence>
<feature type="transmembrane region" description="Helical" evidence="1">
    <location>
        <begin position="123"/>
        <end position="143"/>
    </location>
</feature>
<feature type="signal peptide" evidence="2">
    <location>
        <begin position="1"/>
        <end position="19"/>
    </location>
</feature>
<reference evidence="4" key="1">
    <citation type="submission" date="2017-06" db="EMBL/GenBank/DDBJ databases">
        <authorList>
            <person name="Varghese N."/>
            <person name="Submissions S."/>
        </authorList>
    </citation>
    <scope>NUCLEOTIDE SEQUENCE [LARGE SCALE GENOMIC DNA]</scope>
    <source>
        <strain evidence="4">DSM 28041</strain>
    </source>
</reference>
<protein>
    <recommendedName>
        <fullName evidence="5">DUF1772 domain-containing protein</fullName>
    </recommendedName>
</protein>
<evidence type="ECO:0000313" key="4">
    <source>
        <dbReference type="Proteomes" id="UP000198310"/>
    </source>
</evidence>
<organism evidence="3 4">
    <name type="scientific">Hymenobacter mucosus</name>
    <dbReference type="NCBI Taxonomy" id="1411120"/>
    <lineage>
        <taxon>Bacteria</taxon>
        <taxon>Pseudomonadati</taxon>
        <taxon>Bacteroidota</taxon>
        <taxon>Cytophagia</taxon>
        <taxon>Cytophagales</taxon>
        <taxon>Hymenobacteraceae</taxon>
        <taxon>Hymenobacter</taxon>
    </lineage>
</organism>
<keyword evidence="1" id="KW-0812">Transmembrane</keyword>
<gene>
    <name evidence="3" type="ORF">SAMN06269173_111127</name>
</gene>